<dbReference type="InterPro" id="IPR000408">
    <property type="entry name" value="Reg_chr_condens"/>
</dbReference>
<feature type="repeat" description="RCC1" evidence="11">
    <location>
        <begin position="344"/>
        <end position="395"/>
    </location>
</feature>
<evidence type="ECO:0000256" key="1">
    <source>
        <dbReference type="ARBA" id="ARBA00012513"/>
    </source>
</evidence>
<feature type="domain" description="Protein kinase" evidence="13">
    <location>
        <begin position="64"/>
        <end position="340"/>
    </location>
</feature>
<comment type="catalytic activity">
    <reaction evidence="9">
        <text>L-threonyl-[protein] + ATP = O-phospho-L-threonyl-[protein] + ADP + H(+)</text>
        <dbReference type="Rhea" id="RHEA:46608"/>
        <dbReference type="Rhea" id="RHEA-COMP:11060"/>
        <dbReference type="Rhea" id="RHEA-COMP:11605"/>
        <dbReference type="ChEBI" id="CHEBI:15378"/>
        <dbReference type="ChEBI" id="CHEBI:30013"/>
        <dbReference type="ChEBI" id="CHEBI:30616"/>
        <dbReference type="ChEBI" id="CHEBI:61977"/>
        <dbReference type="ChEBI" id="CHEBI:456216"/>
        <dbReference type="EC" id="2.7.11.1"/>
    </reaction>
    <physiologicalReaction direction="left-to-right" evidence="9">
        <dbReference type="Rhea" id="RHEA:46609"/>
    </physiologicalReaction>
</comment>
<dbReference type="InterPro" id="IPR011009">
    <property type="entry name" value="Kinase-like_dom_sf"/>
</dbReference>
<evidence type="ECO:0000313" key="15">
    <source>
        <dbReference type="Proteomes" id="UP000759131"/>
    </source>
</evidence>
<evidence type="ECO:0000256" key="10">
    <source>
        <dbReference type="ARBA" id="ARBA00048977"/>
    </source>
</evidence>
<dbReference type="PANTHER" id="PTHR11042:SF160">
    <property type="entry name" value="EUKARYOTIC TRANSLATION INITIATION FACTOR 2-ALPHA KINASE 1"/>
    <property type="match status" value="1"/>
</dbReference>
<dbReference type="EC" id="2.7.11.1" evidence="1"/>
<dbReference type="InterPro" id="IPR050339">
    <property type="entry name" value="CC_SR_Kinase"/>
</dbReference>
<keyword evidence="7" id="KW-0652">Protein synthesis inhibitor</keyword>
<feature type="repeat" description="RCC1" evidence="11">
    <location>
        <begin position="396"/>
        <end position="442"/>
    </location>
</feature>
<sequence>MNELTIITSNDIEMESDNSVSVMSFEEFREVLQPMASNNNTITPIGNNNGQRQVSHNSFYHNTFDELNLIRRGAFGEVFRVRHKWDGIVYAIKKVEFPADESDRRQQRVLKEAQSLAKLSSQYVVQYHNSWPEDNVLYIQMEYCPQSLRKLLADKALAFGRQSAAELMKAFEYFISCEIFKELLECVEYIHGLDPLLIHRDIKPDNILIDPKFRSNRCVKLCDFGLATVHDPNLHSDSHCHTSGAGTPEYMAPEVFSGRYNHKSDIYSVGLIGKELFGIDFNVSQSFEANELVVKACILCMSQTLVNMMAIVWRQRPECRQVLAKHNEWSIDNNKSNVLFVINNMVYGFGHNGNGCLGLGHNRPAPQPQEIPELRNQSIQYFVNGYNFMLAVNAVNNVFSWGVQLAQGQTVYLRPQLIQHFSGKNIVQISCDYSHSLALTGDGRVYAWGNNYYGQIGCGDGIGFTNTPIEMTFGFNCKIQSVYCYNDSSFAITSDGRVFSWGENSYHRLGHNITEDKFREVLQPMASNSDTITPMGSNNGQSQVSQNNLYHNTFNELGQIGKGGFGTVFKVRHKLVGIVYAVKKVTYPAEGSDGRQQRVLKEAQSLADLSSQYVVQYYNSWLDNNVLYIQMEYCPQSLRKLLADKGLAFGRQSKAEPMNAFEYFISCEIFKELLECVEYIHGLNPPLIHRDVKPDNILIDTKFGSNRCVKLCDFGLATVHDPNRHTDSRYHTPGAGTPAYMAPEVFSGRYNHKSDIYSVGVIGKELFGIDFNVSQSFEANELVVKSCILCMPQTLEDMMITGRRWKDRTDCRQVLAKQNEWSIDKSVVT</sequence>
<dbReference type="GO" id="GO:0017148">
    <property type="term" value="P:negative regulation of translation"/>
    <property type="evidence" value="ECO:0007669"/>
    <property type="project" value="UniProtKB-KW"/>
</dbReference>
<dbReference type="SUPFAM" id="SSF56112">
    <property type="entry name" value="Protein kinase-like (PK-like)"/>
    <property type="match status" value="2"/>
</dbReference>
<comment type="similarity">
    <text evidence="8">Belongs to the protein kinase superfamily. Ser/Thr protein kinase family. GCN2 subfamily.</text>
</comment>
<evidence type="ECO:0000256" key="9">
    <source>
        <dbReference type="ARBA" id="ARBA00048659"/>
    </source>
</evidence>
<evidence type="ECO:0000256" key="12">
    <source>
        <dbReference type="PROSITE-ProRule" id="PRU10141"/>
    </source>
</evidence>
<evidence type="ECO:0000259" key="13">
    <source>
        <dbReference type="PROSITE" id="PS50011"/>
    </source>
</evidence>
<dbReference type="GO" id="GO:0005737">
    <property type="term" value="C:cytoplasm"/>
    <property type="evidence" value="ECO:0007669"/>
    <property type="project" value="TreeGrafter"/>
</dbReference>
<keyword evidence="6 12" id="KW-0067">ATP-binding</keyword>
<dbReference type="InterPro" id="IPR008271">
    <property type="entry name" value="Ser/Thr_kinase_AS"/>
</dbReference>
<dbReference type="AlphaFoldDB" id="A0A7R9KFY3"/>
<dbReference type="Proteomes" id="UP000759131">
    <property type="component" value="Unassembled WGS sequence"/>
</dbReference>
<dbReference type="Pfam" id="PF00069">
    <property type="entry name" value="Pkinase"/>
    <property type="match status" value="2"/>
</dbReference>
<protein>
    <recommendedName>
        <fullName evidence="1">non-specific serine/threonine protein kinase</fullName>
        <ecNumber evidence="1">2.7.11.1</ecNumber>
    </recommendedName>
</protein>
<dbReference type="GO" id="GO:0005634">
    <property type="term" value="C:nucleus"/>
    <property type="evidence" value="ECO:0007669"/>
    <property type="project" value="TreeGrafter"/>
</dbReference>
<dbReference type="PANTHER" id="PTHR11042">
    <property type="entry name" value="EUKARYOTIC TRANSLATION INITIATION FACTOR 2-ALPHA KINASE EIF2-ALPHA KINASE -RELATED"/>
    <property type="match status" value="1"/>
</dbReference>
<proteinExistence type="inferred from homology"/>
<evidence type="ECO:0000256" key="2">
    <source>
        <dbReference type="ARBA" id="ARBA00022527"/>
    </source>
</evidence>
<dbReference type="Gene3D" id="2.130.10.30">
    <property type="entry name" value="Regulator of chromosome condensation 1/beta-lactamase-inhibitor protein II"/>
    <property type="match status" value="2"/>
</dbReference>
<gene>
    <name evidence="14" type="ORF">OSB1V03_LOCUS2866</name>
</gene>
<feature type="non-terminal residue" evidence="14">
    <location>
        <position position="1"/>
    </location>
</feature>
<dbReference type="EMBL" id="OC855652">
    <property type="protein sequence ID" value="CAD7622403.1"/>
    <property type="molecule type" value="Genomic_DNA"/>
</dbReference>
<accession>A0A7R9KFY3</accession>
<feature type="repeat" description="RCC1" evidence="11">
    <location>
        <begin position="443"/>
        <end position="495"/>
    </location>
</feature>
<dbReference type="GO" id="GO:0004694">
    <property type="term" value="F:eukaryotic translation initiation factor 2alpha kinase activity"/>
    <property type="evidence" value="ECO:0007669"/>
    <property type="project" value="TreeGrafter"/>
</dbReference>
<keyword evidence="2" id="KW-0723">Serine/threonine-protein kinase</keyword>
<reference evidence="14" key="1">
    <citation type="submission" date="2020-11" db="EMBL/GenBank/DDBJ databases">
        <authorList>
            <person name="Tran Van P."/>
        </authorList>
    </citation>
    <scope>NUCLEOTIDE SEQUENCE</scope>
</reference>
<dbReference type="InterPro" id="IPR017441">
    <property type="entry name" value="Protein_kinase_ATP_BS"/>
</dbReference>
<evidence type="ECO:0000256" key="8">
    <source>
        <dbReference type="ARBA" id="ARBA00037982"/>
    </source>
</evidence>
<dbReference type="EMBL" id="CAJPIZ010001077">
    <property type="protein sequence ID" value="CAG2102833.1"/>
    <property type="molecule type" value="Genomic_DNA"/>
</dbReference>
<dbReference type="InterPro" id="IPR009091">
    <property type="entry name" value="RCC1/BLIP-II"/>
</dbReference>
<comment type="catalytic activity">
    <reaction evidence="10">
        <text>L-seryl-[protein] + ATP = O-phospho-L-seryl-[protein] + ADP + H(+)</text>
        <dbReference type="Rhea" id="RHEA:17989"/>
        <dbReference type="Rhea" id="RHEA-COMP:9863"/>
        <dbReference type="Rhea" id="RHEA-COMP:11604"/>
        <dbReference type="ChEBI" id="CHEBI:15378"/>
        <dbReference type="ChEBI" id="CHEBI:29999"/>
        <dbReference type="ChEBI" id="CHEBI:30616"/>
        <dbReference type="ChEBI" id="CHEBI:83421"/>
        <dbReference type="ChEBI" id="CHEBI:456216"/>
        <dbReference type="EC" id="2.7.11.1"/>
    </reaction>
    <physiologicalReaction direction="left-to-right" evidence="10">
        <dbReference type="Rhea" id="RHEA:17990"/>
    </physiologicalReaction>
</comment>
<organism evidence="14">
    <name type="scientific">Medioppia subpectinata</name>
    <dbReference type="NCBI Taxonomy" id="1979941"/>
    <lineage>
        <taxon>Eukaryota</taxon>
        <taxon>Metazoa</taxon>
        <taxon>Ecdysozoa</taxon>
        <taxon>Arthropoda</taxon>
        <taxon>Chelicerata</taxon>
        <taxon>Arachnida</taxon>
        <taxon>Acari</taxon>
        <taxon>Acariformes</taxon>
        <taxon>Sarcoptiformes</taxon>
        <taxon>Oribatida</taxon>
        <taxon>Brachypylina</taxon>
        <taxon>Oppioidea</taxon>
        <taxon>Oppiidae</taxon>
        <taxon>Medioppia</taxon>
    </lineage>
</organism>
<evidence type="ECO:0000256" key="11">
    <source>
        <dbReference type="PROSITE-ProRule" id="PRU00235"/>
    </source>
</evidence>
<keyword evidence="5" id="KW-0418">Kinase</keyword>
<dbReference type="GO" id="GO:0005524">
    <property type="term" value="F:ATP binding"/>
    <property type="evidence" value="ECO:0007669"/>
    <property type="project" value="UniProtKB-UniRule"/>
</dbReference>
<evidence type="ECO:0000256" key="7">
    <source>
        <dbReference type="ARBA" id="ARBA00023193"/>
    </source>
</evidence>
<dbReference type="InterPro" id="IPR000719">
    <property type="entry name" value="Prot_kinase_dom"/>
</dbReference>
<dbReference type="PROSITE" id="PS00108">
    <property type="entry name" value="PROTEIN_KINASE_ST"/>
    <property type="match status" value="2"/>
</dbReference>
<dbReference type="Pfam" id="PF00415">
    <property type="entry name" value="RCC1"/>
    <property type="match status" value="1"/>
</dbReference>
<dbReference type="Gene3D" id="1.10.510.10">
    <property type="entry name" value="Transferase(Phosphotransferase) domain 1"/>
    <property type="match status" value="2"/>
</dbReference>
<keyword evidence="3" id="KW-0808">Transferase</keyword>
<dbReference type="Pfam" id="PF13540">
    <property type="entry name" value="RCC1_2"/>
    <property type="match status" value="2"/>
</dbReference>
<dbReference type="SMART" id="SM00220">
    <property type="entry name" value="S_TKc"/>
    <property type="match status" value="2"/>
</dbReference>
<dbReference type="PROSITE" id="PS50012">
    <property type="entry name" value="RCC1_3"/>
    <property type="match status" value="3"/>
</dbReference>
<evidence type="ECO:0000256" key="6">
    <source>
        <dbReference type="ARBA" id="ARBA00022840"/>
    </source>
</evidence>
<dbReference type="Gene3D" id="3.30.200.20">
    <property type="entry name" value="Phosphorylase Kinase, domain 1"/>
    <property type="match status" value="2"/>
</dbReference>
<keyword evidence="15" id="KW-1185">Reference proteome</keyword>
<feature type="binding site" evidence="12">
    <location>
        <position position="584"/>
    </location>
    <ligand>
        <name>ATP</name>
        <dbReference type="ChEBI" id="CHEBI:30616"/>
    </ligand>
</feature>
<name>A0A7R9KFY3_9ACAR</name>
<dbReference type="OrthoDB" id="10562414at2759"/>
<dbReference type="SUPFAM" id="SSF50985">
    <property type="entry name" value="RCC1/BLIP-II"/>
    <property type="match status" value="1"/>
</dbReference>
<evidence type="ECO:0000256" key="3">
    <source>
        <dbReference type="ARBA" id="ARBA00022679"/>
    </source>
</evidence>
<evidence type="ECO:0000256" key="5">
    <source>
        <dbReference type="ARBA" id="ARBA00022777"/>
    </source>
</evidence>
<evidence type="ECO:0000313" key="14">
    <source>
        <dbReference type="EMBL" id="CAD7622403.1"/>
    </source>
</evidence>
<keyword evidence="4 12" id="KW-0547">Nucleotide-binding</keyword>
<dbReference type="PROSITE" id="PS00107">
    <property type="entry name" value="PROTEIN_KINASE_ATP"/>
    <property type="match status" value="1"/>
</dbReference>
<dbReference type="PROSITE" id="PS50011">
    <property type="entry name" value="PROTEIN_KINASE_DOM"/>
    <property type="match status" value="2"/>
</dbReference>
<evidence type="ECO:0000256" key="4">
    <source>
        <dbReference type="ARBA" id="ARBA00022741"/>
    </source>
</evidence>
<feature type="domain" description="Protein kinase" evidence="13">
    <location>
        <begin position="554"/>
        <end position="829"/>
    </location>
</feature>